<dbReference type="PANTHER" id="PTHR48438:SF1">
    <property type="entry name" value="ALPHA-(1,3)-FUCOSYLTRANSFERASE C-RELATED"/>
    <property type="match status" value="1"/>
</dbReference>
<sequence length="421" mass="49859">MIYLDDIDSYTGRNCALFSNFMHLKTIIIFFLLLVFASVWLVFFLGWIDGSLQDGDRFQCHWFCPEVLGGGIIVKNKQQLIEWCIEQCSNGPNRSLPVILSWTNFFGDPFMNKSTLNGSLSNCPYQCIYTDNRRFELYASAIVFHIPDLNPLSLPKRRQDVLNVFFIEESPAWRWKWWIFSYKFLPKSYFNLTMTYRKDSDIFAPYGAFYPIENQIEKDDIWSQSDVHSAMLKKSSPILFLVSNCNTLSKRELYVQELAKYINITQFGKCANEFCDANCEDEQIKKHYFYLAFENSVCNDYITEKFWRLKKLIVPIVLDRKLVENTIPADVFIAASDFKDPSKLADYLQYLIKNPNEYAKYFNWTKKFQKSYKEPPRENRLCKLCEMAHRNVHKEIPNIEKWWVHGSDCYDDYTEYLLEES</sequence>
<dbReference type="AlphaFoldDB" id="A0A914C699"/>
<dbReference type="WBParaSite" id="ACRNAN_Path_403.g1533.t1">
    <property type="protein sequence ID" value="ACRNAN_Path_403.g1533.t1"/>
    <property type="gene ID" value="ACRNAN_Path_403.g1533"/>
</dbReference>
<reference evidence="16" key="1">
    <citation type="submission" date="2022-11" db="UniProtKB">
        <authorList>
            <consortium name="WormBaseParasite"/>
        </authorList>
    </citation>
    <scope>IDENTIFICATION</scope>
</reference>
<feature type="domain" description="Fucosyltransferase N-terminal" evidence="14">
    <location>
        <begin position="96"/>
        <end position="207"/>
    </location>
</feature>
<dbReference type="PANTHER" id="PTHR48438">
    <property type="entry name" value="ALPHA-(1,3)-FUCOSYLTRANSFERASE C-RELATED"/>
    <property type="match status" value="1"/>
</dbReference>
<evidence type="ECO:0000256" key="4">
    <source>
        <dbReference type="ARBA" id="ARBA00022676"/>
    </source>
</evidence>
<keyword evidence="15" id="KW-1185">Reference proteome</keyword>
<keyword evidence="11" id="KW-0325">Glycoprotein</keyword>
<dbReference type="GO" id="GO:0032580">
    <property type="term" value="C:Golgi cisterna membrane"/>
    <property type="evidence" value="ECO:0007669"/>
    <property type="project" value="UniProtKB-SubCell"/>
</dbReference>
<keyword evidence="5 12" id="KW-0808">Transferase</keyword>
<dbReference type="Proteomes" id="UP000887540">
    <property type="component" value="Unplaced"/>
</dbReference>
<dbReference type="Pfam" id="PF00852">
    <property type="entry name" value="Glyco_transf_10"/>
    <property type="match status" value="1"/>
</dbReference>
<keyword evidence="8 12" id="KW-1133">Transmembrane helix</keyword>
<evidence type="ECO:0000256" key="12">
    <source>
        <dbReference type="RuleBase" id="RU003832"/>
    </source>
</evidence>
<comment type="pathway">
    <text evidence="2">Protein modification; protein glycosylation.</text>
</comment>
<comment type="similarity">
    <text evidence="3 12">Belongs to the glycosyltransferase 10 family.</text>
</comment>
<dbReference type="SUPFAM" id="SSF53756">
    <property type="entry name" value="UDP-Glycosyltransferase/glycogen phosphorylase"/>
    <property type="match status" value="1"/>
</dbReference>
<keyword evidence="4 12" id="KW-0328">Glycosyltransferase</keyword>
<evidence type="ECO:0000313" key="16">
    <source>
        <dbReference type="WBParaSite" id="ACRNAN_Path_403.g1533.t1"/>
    </source>
</evidence>
<feature type="domain" description="Fucosyltransferase C-terminal" evidence="13">
    <location>
        <begin position="233"/>
        <end position="402"/>
    </location>
</feature>
<proteinExistence type="inferred from homology"/>
<keyword evidence="9 12" id="KW-0333">Golgi apparatus</keyword>
<evidence type="ECO:0000256" key="3">
    <source>
        <dbReference type="ARBA" id="ARBA00008919"/>
    </source>
</evidence>
<evidence type="ECO:0000256" key="2">
    <source>
        <dbReference type="ARBA" id="ARBA00004922"/>
    </source>
</evidence>
<feature type="transmembrane region" description="Helical" evidence="12">
    <location>
        <begin position="27"/>
        <end position="48"/>
    </location>
</feature>
<evidence type="ECO:0000256" key="5">
    <source>
        <dbReference type="ARBA" id="ARBA00022679"/>
    </source>
</evidence>
<evidence type="ECO:0000256" key="11">
    <source>
        <dbReference type="ARBA" id="ARBA00023180"/>
    </source>
</evidence>
<accession>A0A914C699</accession>
<evidence type="ECO:0000256" key="6">
    <source>
        <dbReference type="ARBA" id="ARBA00022692"/>
    </source>
</evidence>
<comment type="subcellular location">
    <subcellularLocation>
        <location evidence="1 12">Golgi apparatus</location>
        <location evidence="1 12">Golgi stack membrane</location>
        <topology evidence="1 12">Single-pass type II membrane protein</topology>
    </subcellularLocation>
</comment>
<evidence type="ECO:0000256" key="1">
    <source>
        <dbReference type="ARBA" id="ARBA00004447"/>
    </source>
</evidence>
<keyword evidence="6 12" id="KW-0812">Transmembrane</keyword>
<evidence type="ECO:0000256" key="7">
    <source>
        <dbReference type="ARBA" id="ARBA00022968"/>
    </source>
</evidence>
<dbReference type="InterPro" id="IPR001503">
    <property type="entry name" value="Glyco_trans_10"/>
</dbReference>
<evidence type="ECO:0000256" key="10">
    <source>
        <dbReference type="ARBA" id="ARBA00023136"/>
    </source>
</evidence>
<evidence type="ECO:0000313" key="15">
    <source>
        <dbReference type="Proteomes" id="UP000887540"/>
    </source>
</evidence>
<dbReference type="Pfam" id="PF17039">
    <property type="entry name" value="Glyco_tran_10_N"/>
    <property type="match status" value="1"/>
</dbReference>
<evidence type="ECO:0000256" key="9">
    <source>
        <dbReference type="ARBA" id="ARBA00023034"/>
    </source>
</evidence>
<protein>
    <recommendedName>
        <fullName evidence="12">Fucosyltransferase</fullName>
        <ecNumber evidence="12">2.4.1.-</ecNumber>
    </recommendedName>
</protein>
<dbReference type="EC" id="2.4.1.-" evidence="12"/>
<evidence type="ECO:0000256" key="8">
    <source>
        <dbReference type="ARBA" id="ARBA00022989"/>
    </source>
</evidence>
<evidence type="ECO:0000259" key="14">
    <source>
        <dbReference type="Pfam" id="PF17039"/>
    </source>
</evidence>
<dbReference type="FunFam" id="3.40.50.11660:FF:000002">
    <property type="entry name" value="Alpha-(1,3)-fucosyltransferase"/>
    <property type="match status" value="1"/>
</dbReference>
<dbReference type="InterPro" id="IPR031481">
    <property type="entry name" value="Glyco_tran_10_N"/>
</dbReference>
<keyword evidence="10 12" id="KW-0472">Membrane</keyword>
<dbReference type="InterPro" id="IPR038577">
    <property type="entry name" value="GT10-like_C_sf"/>
</dbReference>
<evidence type="ECO:0000259" key="13">
    <source>
        <dbReference type="Pfam" id="PF00852"/>
    </source>
</evidence>
<organism evidence="15 16">
    <name type="scientific">Acrobeloides nanus</name>
    <dbReference type="NCBI Taxonomy" id="290746"/>
    <lineage>
        <taxon>Eukaryota</taxon>
        <taxon>Metazoa</taxon>
        <taxon>Ecdysozoa</taxon>
        <taxon>Nematoda</taxon>
        <taxon>Chromadorea</taxon>
        <taxon>Rhabditida</taxon>
        <taxon>Tylenchina</taxon>
        <taxon>Cephalobomorpha</taxon>
        <taxon>Cephaloboidea</taxon>
        <taxon>Cephalobidae</taxon>
        <taxon>Acrobeloides</taxon>
    </lineage>
</organism>
<dbReference type="Gene3D" id="3.40.50.11660">
    <property type="entry name" value="Glycosyl transferase family 10, C-terminal domain"/>
    <property type="match status" value="1"/>
</dbReference>
<dbReference type="InterPro" id="IPR055270">
    <property type="entry name" value="Glyco_tran_10_C"/>
</dbReference>
<dbReference type="GO" id="GO:0008417">
    <property type="term" value="F:fucosyltransferase activity"/>
    <property type="evidence" value="ECO:0007669"/>
    <property type="project" value="InterPro"/>
</dbReference>
<name>A0A914C699_9BILA</name>
<keyword evidence="7" id="KW-0735">Signal-anchor</keyword>